<evidence type="ECO:0000256" key="2">
    <source>
        <dbReference type="ARBA" id="ARBA00022723"/>
    </source>
</evidence>
<dbReference type="InterPro" id="IPR000924">
    <property type="entry name" value="Glu/Gln-tRNA-synth"/>
</dbReference>
<dbReference type="InterPro" id="IPR020058">
    <property type="entry name" value="Glu/Gln-tRNA-synth_Ib_cat-dom"/>
</dbReference>
<accession>A0ABV6FQ62</accession>
<evidence type="ECO:0000313" key="11">
    <source>
        <dbReference type="Proteomes" id="UP001589797"/>
    </source>
</evidence>
<reference evidence="10 11" key="1">
    <citation type="submission" date="2024-09" db="EMBL/GenBank/DDBJ databases">
        <authorList>
            <person name="Sun Q."/>
            <person name="Mori K."/>
        </authorList>
    </citation>
    <scope>NUCLEOTIDE SEQUENCE [LARGE SCALE GENOMIC DNA]</scope>
    <source>
        <strain evidence="10 11">CCM 7650</strain>
    </source>
</reference>
<dbReference type="PANTHER" id="PTHR43311:SF1">
    <property type="entry name" value="GLUTAMYL-Q TRNA(ASP) SYNTHETASE"/>
    <property type="match status" value="1"/>
</dbReference>
<evidence type="ECO:0000256" key="8">
    <source>
        <dbReference type="SAM" id="Phobius"/>
    </source>
</evidence>
<keyword evidence="8" id="KW-0472">Membrane</keyword>
<evidence type="ECO:0000256" key="7">
    <source>
        <dbReference type="RuleBase" id="RU363037"/>
    </source>
</evidence>
<keyword evidence="11" id="KW-1185">Reference proteome</keyword>
<proteinExistence type="inferred from homology"/>
<keyword evidence="5 7" id="KW-0067">ATP-binding</keyword>
<dbReference type="Proteomes" id="UP001589797">
    <property type="component" value="Unassembled WGS sequence"/>
</dbReference>
<dbReference type="Gene3D" id="3.40.50.620">
    <property type="entry name" value="HUPs"/>
    <property type="match status" value="1"/>
</dbReference>
<comment type="caution">
    <text evidence="10">The sequence shown here is derived from an EMBL/GenBank/DDBJ whole genome shotgun (WGS) entry which is preliminary data.</text>
</comment>
<dbReference type="PANTHER" id="PTHR43311">
    <property type="entry name" value="GLUTAMATE--TRNA LIGASE"/>
    <property type="match status" value="1"/>
</dbReference>
<feature type="transmembrane region" description="Helical" evidence="8">
    <location>
        <begin position="20"/>
        <end position="39"/>
    </location>
</feature>
<evidence type="ECO:0000256" key="5">
    <source>
        <dbReference type="ARBA" id="ARBA00022840"/>
    </source>
</evidence>
<evidence type="ECO:0000313" key="10">
    <source>
        <dbReference type="EMBL" id="MFC0262010.1"/>
    </source>
</evidence>
<dbReference type="PROSITE" id="PS00178">
    <property type="entry name" value="AA_TRNA_LIGASE_I"/>
    <property type="match status" value="1"/>
</dbReference>
<evidence type="ECO:0000256" key="3">
    <source>
        <dbReference type="ARBA" id="ARBA00022741"/>
    </source>
</evidence>
<dbReference type="GO" id="GO:0016874">
    <property type="term" value="F:ligase activity"/>
    <property type="evidence" value="ECO:0007669"/>
    <property type="project" value="UniProtKB-KW"/>
</dbReference>
<feature type="domain" description="Glutamyl/glutaminyl-tRNA synthetase class Ib catalytic" evidence="9">
    <location>
        <begin position="13"/>
        <end position="279"/>
    </location>
</feature>
<gene>
    <name evidence="10" type="ORF">ACFFIP_04890</name>
</gene>
<evidence type="ECO:0000259" key="9">
    <source>
        <dbReference type="Pfam" id="PF00749"/>
    </source>
</evidence>
<dbReference type="Pfam" id="PF00749">
    <property type="entry name" value="tRNA-synt_1c"/>
    <property type="match status" value="1"/>
</dbReference>
<evidence type="ECO:0000256" key="1">
    <source>
        <dbReference type="ARBA" id="ARBA00022598"/>
    </source>
</evidence>
<keyword evidence="1 7" id="KW-0436">Ligase</keyword>
<evidence type="ECO:0000256" key="4">
    <source>
        <dbReference type="ARBA" id="ARBA00022833"/>
    </source>
</evidence>
<name>A0ABV6FQ62_9BACT</name>
<dbReference type="InterPro" id="IPR001412">
    <property type="entry name" value="aa-tRNA-synth_I_CS"/>
</dbReference>
<protein>
    <submittedName>
        <fullName evidence="10">Glutamate--tRNA ligase family protein</fullName>
    </submittedName>
</protein>
<dbReference type="InterPro" id="IPR014729">
    <property type="entry name" value="Rossmann-like_a/b/a_fold"/>
</dbReference>
<sequence length="297" mass="34557">MENKDPLEKFRLTRFAPTPSGYLHLGNIYSFIITYHLALKHQAKILLRIDDMDRERVKKKFIHDIFDTLDFLEIPYHQGPKNHKDFKSQYSQRQRIDLYRSALERLKEKQVLFACDCSRKKVEKMDPNGFYTGFCRNRHLDFKTKDVAWRMKVDRHHDVSYQNLYEGTTIGKIPGILADFIVKRKDGLPAYQLTSVVDDIHFGVDLVIRGKDLAGSTLAQVYLADHLDKNSFSKNTFHHHPLIQGPDQQKLSKSSGATSIQFLRKSGKKKENIFEMIGKWMGSPIPIRSLDEFSKLV</sequence>
<keyword evidence="8" id="KW-1133">Transmembrane helix</keyword>
<keyword evidence="3 7" id="KW-0547">Nucleotide-binding</keyword>
<dbReference type="InterPro" id="IPR049940">
    <property type="entry name" value="GluQ/Sye"/>
</dbReference>
<dbReference type="PRINTS" id="PR00987">
    <property type="entry name" value="TRNASYNTHGLU"/>
</dbReference>
<dbReference type="RefSeq" id="WP_382386453.1">
    <property type="nucleotide sequence ID" value="NZ_JBHLWI010000009.1"/>
</dbReference>
<dbReference type="SUPFAM" id="SSF52374">
    <property type="entry name" value="Nucleotidylyl transferase"/>
    <property type="match status" value="1"/>
</dbReference>
<comment type="similarity">
    <text evidence="7">Belongs to the class-I aminoacyl-tRNA synthetase family.</text>
</comment>
<organism evidence="10 11">
    <name type="scientific">Fontibacter flavus</name>
    <dbReference type="NCBI Taxonomy" id="654838"/>
    <lineage>
        <taxon>Bacteria</taxon>
        <taxon>Pseudomonadati</taxon>
        <taxon>Bacteroidota</taxon>
        <taxon>Cytophagia</taxon>
        <taxon>Cytophagales</taxon>
        <taxon>Cyclobacteriaceae</taxon>
        <taxon>Fontibacter</taxon>
    </lineage>
</organism>
<keyword evidence="7" id="KW-0648">Protein biosynthesis</keyword>
<keyword evidence="4" id="KW-0862">Zinc</keyword>
<keyword evidence="2" id="KW-0479">Metal-binding</keyword>
<keyword evidence="6 7" id="KW-0030">Aminoacyl-tRNA synthetase</keyword>
<keyword evidence="8" id="KW-0812">Transmembrane</keyword>
<evidence type="ECO:0000256" key="6">
    <source>
        <dbReference type="ARBA" id="ARBA00023146"/>
    </source>
</evidence>
<dbReference type="EMBL" id="JBHLWI010000009">
    <property type="protein sequence ID" value="MFC0262010.1"/>
    <property type="molecule type" value="Genomic_DNA"/>
</dbReference>